<dbReference type="EMBL" id="WHPF01000019">
    <property type="protein sequence ID" value="NNV57784.1"/>
    <property type="molecule type" value="Genomic_DNA"/>
</dbReference>
<dbReference type="GO" id="GO:0005737">
    <property type="term" value="C:cytoplasm"/>
    <property type="evidence" value="ECO:0007669"/>
    <property type="project" value="UniProtKB-SubCell"/>
</dbReference>
<dbReference type="GO" id="GO:0005524">
    <property type="term" value="F:ATP binding"/>
    <property type="evidence" value="ECO:0007669"/>
    <property type="project" value="UniProtKB-UniRule"/>
</dbReference>
<comment type="caution">
    <text evidence="10">The sequence shown here is derived from an EMBL/GenBank/DDBJ whole genome shotgun (WGS) entry which is preliminary data.</text>
</comment>
<dbReference type="SMART" id="SM00977">
    <property type="entry name" value="TilS_C"/>
    <property type="match status" value="1"/>
</dbReference>
<comment type="catalytic activity">
    <reaction evidence="7 8">
        <text>cytidine(34) in tRNA(Ile2) + L-lysine + ATP = lysidine(34) in tRNA(Ile2) + AMP + diphosphate + H(+)</text>
        <dbReference type="Rhea" id="RHEA:43744"/>
        <dbReference type="Rhea" id="RHEA-COMP:10625"/>
        <dbReference type="Rhea" id="RHEA-COMP:10670"/>
        <dbReference type="ChEBI" id="CHEBI:15378"/>
        <dbReference type="ChEBI" id="CHEBI:30616"/>
        <dbReference type="ChEBI" id="CHEBI:32551"/>
        <dbReference type="ChEBI" id="CHEBI:33019"/>
        <dbReference type="ChEBI" id="CHEBI:82748"/>
        <dbReference type="ChEBI" id="CHEBI:83665"/>
        <dbReference type="ChEBI" id="CHEBI:456215"/>
        <dbReference type="EC" id="6.3.4.19"/>
    </reaction>
</comment>
<reference evidence="10" key="1">
    <citation type="submission" date="2019-10" db="EMBL/GenBank/DDBJ databases">
        <title>Draft genome sequence of Panacibacter sp. KCS-6.</title>
        <authorList>
            <person name="Yim K.J."/>
        </authorList>
    </citation>
    <scope>NUCLEOTIDE SEQUENCE</scope>
    <source>
        <strain evidence="10">KCS-6</strain>
    </source>
</reference>
<feature type="domain" description="Lysidine-tRNA(Ile) synthetase C-terminal" evidence="9">
    <location>
        <begin position="359"/>
        <end position="431"/>
    </location>
</feature>
<evidence type="ECO:0000256" key="7">
    <source>
        <dbReference type="ARBA" id="ARBA00048539"/>
    </source>
</evidence>
<comment type="domain">
    <text evidence="8">The N-terminal region contains the highly conserved SGGXDS motif, predicted to be a P-loop motif involved in ATP binding.</text>
</comment>
<dbReference type="EC" id="6.3.4.19" evidence="8"/>
<dbReference type="CDD" id="cd01992">
    <property type="entry name" value="TilS_N"/>
    <property type="match status" value="1"/>
</dbReference>
<comment type="subcellular location">
    <subcellularLocation>
        <location evidence="1 8">Cytoplasm</location>
    </subcellularLocation>
</comment>
<dbReference type="GO" id="GO:0006400">
    <property type="term" value="P:tRNA modification"/>
    <property type="evidence" value="ECO:0007669"/>
    <property type="project" value="UniProtKB-UniRule"/>
</dbReference>
<evidence type="ECO:0000256" key="1">
    <source>
        <dbReference type="ARBA" id="ARBA00004496"/>
    </source>
</evidence>
<dbReference type="InterPro" id="IPR014729">
    <property type="entry name" value="Rossmann-like_a/b/a_fold"/>
</dbReference>
<dbReference type="InterPro" id="IPR012796">
    <property type="entry name" value="Lysidine-tRNA-synth_C"/>
</dbReference>
<dbReference type="SUPFAM" id="SSF52402">
    <property type="entry name" value="Adenine nucleotide alpha hydrolases-like"/>
    <property type="match status" value="1"/>
</dbReference>
<dbReference type="HAMAP" id="MF_01161">
    <property type="entry name" value="tRNA_Ile_lys_synt"/>
    <property type="match status" value="1"/>
</dbReference>
<dbReference type="Pfam" id="PF11734">
    <property type="entry name" value="TilS_C"/>
    <property type="match status" value="1"/>
</dbReference>
<dbReference type="Proteomes" id="UP000598971">
    <property type="component" value="Unassembled WGS sequence"/>
</dbReference>
<keyword evidence="4 8" id="KW-0819">tRNA processing</keyword>
<evidence type="ECO:0000313" key="10">
    <source>
        <dbReference type="EMBL" id="NNV57784.1"/>
    </source>
</evidence>
<keyword evidence="5 8" id="KW-0547">Nucleotide-binding</keyword>
<evidence type="ECO:0000256" key="2">
    <source>
        <dbReference type="ARBA" id="ARBA00022490"/>
    </source>
</evidence>
<gene>
    <name evidence="8 10" type="primary">tilS</name>
    <name evidence="10" type="ORF">GD597_20110</name>
</gene>
<dbReference type="GO" id="GO:0032267">
    <property type="term" value="F:tRNA(Ile)-lysidine synthase activity"/>
    <property type="evidence" value="ECO:0007669"/>
    <property type="project" value="UniProtKB-EC"/>
</dbReference>
<keyword evidence="11" id="KW-1185">Reference proteome</keyword>
<name>A0A8J8JWI7_9BACT</name>
<dbReference type="NCBIfam" id="TIGR02432">
    <property type="entry name" value="lysidine_TilS_N"/>
    <property type="match status" value="1"/>
</dbReference>
<feature type="binding site" evidence="8">
    <location>
        <begin position="20"/>
        <end position="25"/>
    </location>
    <ligand>
        <name>ATP</name>
        <dbReference type="ChEBI" id="CHEBI:30616"/>
    </ligand>
</feature>
<dbReference type="InterPro" id="IPR011063">
    <property type="entry name" value="TilS/TtcA_N"/>
</dbReference>
<evidence type="ECO:0000256" key="8">
    <source>
        <dbReference type="HAMAP-Rule" id="MF_01161"/>
    </source>
</evidence>
<dbReference type="PANTHER" id="PTHR43033:SF1">
    <property type="entry name" value="TRNA(ILE)-LYSIDINE SYNTHASE-RELATED"/>
    <property type="match status" value="1"/>
</dbReference>
<comment type="similarity">
    <text evidence="8">Belongs to the tRNA(Ile)-lysidine synthase family.</text>
</comment>
<protein>
    <recommendedName>
        <fullName evidence="8">tRNA(Ile)-lysidine synthase</fullName>
        <ecNumber evidence="8">6.3.4.19</ecNumber>
    </recommendedName>
    <alternativeName>
        <fullName evidence="8">tRNA(Ile)-2-lysyl-cytidine synthase</fullName>
    </alternativeName>
    <alternativeName>
        <fullName evidence="8">tRNA(Ile)-lysidine synthetase</fullName>
    </alternativeName>
</protein>
<dbReference type="NCBIfam" id="TIGR02433">
    <property type="entry name" value="lysidine_TilS_C"/>
    <property type="match status" value="1"/>
</dbReference>
<dbReference type="Pfam" id="PF01171">
    <property type="entry name" value="ATP_bind_3"/>
    <property type="match status" value="1"/>
</dbReference>
<dbReference type="SUPFAM" id="SSF56037">
    <property type="entry name" value="PheT/TilS domain"/>
    <property type="match status" value="1"/>
</dbReference>
<evidence type="ECO:0000313" key="11">
    <source>
        <dbReference type="Proteomes" id="UP000598971"/>
    </source>
</evidence>
<dbReference type="AlphaFoldDB" id="A0A8J8JWI7"/>
<keyword evidence="3 8" id="KW-0436">Ligase</keyword>
<dbReference type="PANTHER" id="PTHR43033">
    <property type="entry name" value="TRNA(ILE)-LYSIDINE SYNTHASE-RELATED"/>
    <property type="match status" value="1"/>
</dbReference>
<accession>A0A8J8JWI7</accession>
<organism evidence="10 11">
    <name type="scientific">Limnovirga soli</name>
    <dbReference type="NCBI Taxonomy" id="2656915"/>
    <lineage>
        <taxon>Bacteria</taxon>
        <taxon>Pseudomonadati</taxon>
        <taxon>Bacteroidota</taxon>
        <taxon>Chitinophagia</taxon>
        <taxon>Chitinophagales</taxon>
        <taxon>Chitinophagaceae</taxon>
        <taxon>Limnovirga</taxon>
    </lineage>
</organism>
<keyword evidence="2 8" id="KW-0963">Cytoplasm</keyword>
<evidence type="ECO:0000259" key="9">
    <source>
        <dbReference type="SMART" id="SM00977"/>
    </source>
</evidence>
<evidence type="ECO:0000256" key="4">
    <source>
        <dbReference type="ARBA" id="ARBA00022694"/>
    </source>
</evidence>
<evidence type="ECO:0000256" key="6">
    <source>
        <dbReference type="ARBA" id="ARBA00022840"/>
    </source>
</evidence>
<dbReference type="Gene3D" id="3.40.50.620">
    <property type="entry name" value="HUPs"/>
    <property type="match status" value="1"/>
</dbReference>
<evidence type="ECO:0000256" key="5">
    <source>
        <dbReference type="ARBA" id="ARBA00022741"/>
    </source>
</evidence>
<sequence length="433" mass="50053">MQQQFPQIAVQNNMLVLAISGGVDSVVLLHLLAASGYNLELAHCNFQLRAEESERDEAFVQSLAIQYQKKLHLRRFSTAQIAASEKKSIQETARTIRYSWFAELVEENRDTYLVTAHHANDNIETLLMHFFRGTGINGLHGIPPQQNRIIRPLLFAKREDILEYAKVHHLSWVEDSSNALDKYTRNYFRLGLIPSIKEVYPQVEDNLLHNIDRFKEAEILYQQAIDLHKKKLLEYKNAEVHIPILKLLQTVPFNAVVWEIFKPFGFNAQQVNEVRKLCTADNGSSILSTSYRIIRNRNWLIIAPVQNIDNTIIVVERNASKVVYGSGQLTIDHLNKTTSSITSDNDTALLDADKISYPLLLRKWKQGDYFYPLGMQKKKKLSRFFIDQKLSATEKEQVWVLESDKKIIWVVGYRIDDRSKVTNQTKKMIKLQV</sequence>
<dbReference type="InterPro" id="IPR012795">
    <property type="entry name" value="tRNA_Ile_lys_synt_N"/>
</dbReference>
<proteinExistence type="inferred from homology"/>
<evidence type="ECO:0000256" key="3">
    <source>
        <dbReference type="ARBA" id="ARBA00022598"/>
    </source>
</evidence>
<comment type="function">
    <text evidence="8">Ligates lysine onto the cytidine present at position 34 of the AUA codon-specific tRNA(Ile) that contains the anticodon CAU, in an ATP-dependent manner. Cytidine is converted to lysidine, thus changing the amino acid specificity of the tRNA from methionine to isoleucine.</text>
</comment>
<dbReference type="InterPro" id="IPR012094">
    <property type="entry name" value="tRNA_Ile_lys_synt"/>
</dbReference>
<keyword evidence="6 8" id="KW-0067">ATP-binding</keyword>